<dbReference type="EMBL" id="FUXP01000001">
    <property type="protein sequence ID" value="SJZ57855.1"/>
    <property type="molecule type" value="Genomic_DNA"/>
</dbReference>
<dbReference type="NCBIfam" id="TIGR02610">
    <property type="entry name" value="PHA_gran_rgn"/>
    <property type="match status" value="1"/>
</dbReference>
<organism evidence="2 3">
    <name type="scientific">Lysobacter spongiicola DSM 21749</name>
    <dbReference type="NCBI Taxonomy" id="1122188"/>
    <lineage>
        <taxon>Bacteria</taxon>
        <taxon>Pseudomonadati</taxon>
        <taxon>Pseudomonadota</taxon>
        <taxon>Gammaproteobacteria</taxon>
        <taxon>Lysobacterales</taxon>
        <taxon>Lysobacteraceae</taxon>
        <taxon>Novilysobacter</taxon>
    </lineage>
</organism>
<dbReference type="InterPro" id="IPR013433">
    <property type="entry name" value="PHA_gran_rgn"/>
</dbReference>
<feature type="region of interest" description="Disordered" evidence="1">
    <location>
        <begin position="1"/>
        <end position="20"/>
    </location>
</feature>
<dbReference type="OrthoDB" id="287584at2"/>
<proteinExistence type="predicted"/>
<dbReference type="STRING" id="1122188.SAMN02745674_00145"/>
<dbReference type="Pfam" id="PF09650">
    <property type="entry name" value="PHA_gran_rgn"/>
    <property type="match status" value="1"/>
</dbReference>
<evidence type="ECO:0000313" key="2">
    <source>
        <dbReference type="EMBL" id="SJZ57855.1"/>
    </source>
</evidence>
<keyword evidence="3" id="KW-1185">Reference proteome</keyword>
<evidence type="ECO:0000313" key="3">
    <source>
        <dbReference type="Proteomes" id="UP000190061"/>
    </source>
</evidence>
<reference evidence="2 3" key="1">
    <citation type="submission" date="2017-02" db="EMBL/GenBank/DDBJ databases">
        <authorList>
            <person name="Peterson S.W."/>
        </authorList>
    </citation>
    <scope>NUCLEOTIDE SEQUENCE [LARGE SCALE GENOMIC DNA]</scope>
    <source>
        <strain evidence="2 3">DSM 21749</strain>
    </source>
</reference>
<evidence type="ECO:0000256" key="1">
    <source>
        <dbReference type="SAM" id="MobiDB-lite"/>
    </source>
</evidence>
<accession>A0A1T4LT49</accession>
<dbReference type="RefSeq" id="WP_078756805.1">
    <property type="nucleotide sequence ID" value="NZ_FUXP01000001.1"/>
</dbReference>
<name>A0A1T4LT49_9GAMM</name>
<dbReference type="Proteomes" id="UP000190061">
    <property type="component" value="Unassembled WGS sequence"/>
</dbReference>
<gene>
    <name evidence="2" type="ORF">SAMN02745674_00145</name>
</gene>
<sequence>MSSIDITQPHSMPPAQARQAVQEIADKLHDRFGVDCQWNGDILGFSRHGVDGRIALLPHEVHVSAQLGFLLAAMKGPIEAEIRRVLEQRFG</sequence>
<feature type="compositionally biased region" description="Polar residues" evidence="1">
    <location>
        <begin position="1"/>
        <end position="10"/>
    </location>
</feature>
<dbReference type="AlphaFoldDB" id="A0A1T4LT49"/>
<protein>
    <submittedName>
        <fullName evidence="2">Putative polyhydroxyalkanoic acid system protein</fullName>
    </submittedName>
</protein>